<reference evidence="2 3" key="1">
    <citation type="submission" date="2020-04" db="EMBL/GenBank/DDBJ databases">
        <title>Rhodospirillaceae bacterium KN72 isolated from deep sea.</title>
        <authorList>
            <person name="Zhang D.-C."/>
        </authorList>
    </citation>
    <scope>NUCLEOTIDE SEQUENCE [LARGE SCALE GENOMIC DNA]</scope>
    <source>
        <strain evidence="2 3">KN72</strain>
    </source>
</reference>
<dbReference type="AlphaFoldDB" id="A0A7Y0DY70"/>
<dbReference type="PANTHER" id="PTHR42673">
    <property type="entry name" value="MALEYLACETOACETATE ISOMERASE"/>
    <property type="match status" value="1"/>
</dbReference>
<dbReference type="RefSeq" id="WP_169623993.1">
    <property type="nucleotide sequence ID" value="NZ_JABBNT010000001.1"/>
</dbReference>
<dbReference type="Proteomes" id="UP000539372">
    <property type="component" value="Unassembled WGS sequence"/>
</dbReference>
<dbReference type="InterPro" id="IPR036249">
    <property type="entry name" value="Thioredoxin-like_sf"/>
</dbReference>
<evidence type="ECO:0000313" key="2">
    <source>
        <dbReference type="EMBL" id="NMM43740.1"/>
    </source>
</evidence>
<dbReference type="EMBL" id="JABBNT010000001">
    <property type="protein sequence ID" value="NMM43740.1"/>
    <property type="molecule type" value="Genomic_DNA"/>
</dbReference>
<dbReference type="Gene3D" id="1.20.1050.10">
    <property type="match status" value="1"/>
</dbReference>
<dbReference type="Pfam" id="PF13409">
    <property type="entry name" value="GST_N_2"/>
    <property type="match status" value="1"/>
</dbReference>
<dbReference type="SUPFAM" id="SSF47616">
    <property type="entry name" value="GST C-terminal domain-like"/>
    <property type="match status" value="1"/>
</dbReference>
<feature type="domain" description="GST N-terminal" evidence="1">
    <location>
        <begin position="3"/>
        <end position="84"/>
    </location>
</feature>
<dbReference type="CDD" id="cd03194">
    <property type="entry name" value="GST_C_3"/>
    <property type="match status" value="1"/>
</dbReference>
<accession>A0A7Y0DY70</accession>
<dbReference type="Gene3D" id="3.40.30.10">
    <property type="entry name" value="Glutaredoxin"/>
    <property type="match status" value="1"/>
</dbReference>
<dbReference type="SUPFAM" id="SSF52833">
    <property type="entry name" value="Thioredoxin-like"/>
    <property type="match status" value="1"/>
</dbReference>
<keyword evidence="3" id="KW-1185">Reference proteome</keyword>
<dbReference type="PANTHER" id="PTHR42673:SF4">
    <property type="entry name" value="MALEYLACETOACETATE ISOMERASE"/>
    <property type="match status" value="1"/>
</dbReference>
<dbReference type="GO" id="GO:0006559">
    <property type="term" value="P:L-phenylalanine catabolic process"/>
    <property type="evidence" value="ECO:0007669"/>
    <property type="project" value="TreeGrafter"/>
</dbReference>
<evidence type="ECO:0000259" key="1">
    <source>
        <dbReference type="PROSITE" id="PS50404"/>
    </source>
</evidence>
<dbReference type="GO" id="GO:0004364">
    <property type="term" value="F:glutathione transferase activity"/>
    <property type="evidence" value="ECO:0007669"/>
    <property type="project" value="TreeGrafter"/>
</dbReference>
<gene>
    <name evidence="2" type="ORF">HH303_04575</name>
</gene>
<dbReference type="InterPro" id="IPR036282">
    <property type="entry name" value="Glutathione-S-Trfase_C_sf"/>
</dbReference>
<proteinExistence type="predicted"/>
<name>A0A7Y0DY70_9PROT</name>
<dbReference type="InterPro" id="IPR004045">
    <property type="entry name" value="Glutathione_S-Trfase_N"/>
</dbReference>
<dbReference type="GO" id="GO:0006749">
    <property type="term" value="P:glutathione metabolic process"/>
    <property type="evidence" value="ECO:0007669"/>
    <property type="project" value="TreeGrafter"/>
</dbReference>
<dbReference type="PROSITE" id="PS50404">
    <property type="entry name" value="GST_NTER"/>
    <property type="match status" value="1"/>
</dbReference>
<sequence>MNPVLVIGDRTYSSWSLRGWLLMALSGLDFDEEMHWLDAPNYKEGLLAATGGGGGVPTVRLGSRIIADSMAIAEYAAEAAPDAGLWPKDPLDRAEARSLAAQMHSGFAALRKACPMNLSNRFPDFVPDDAVKADLARLEQLWLPCLERSGGPFLFGAFGAVDAFFAPVATRIDTFCLPVSPTARAYADAILDHPLMRQWIADARLEADMARDRTGRFSEGGFTPGDWPLLNR</sequence>
<comment type="caution">
    <text evidence="2">The sequence shown here is derived from an EMBL/GenBank/DDBJ whole genome shotgun (WGS) entry which is preliminary data.</text>
</comment>
<dbReference type="GO" id="GO:0016034">
    <property type="term" value="F:maleylacetoacetate isomerase activity"/>
    <property type="evidence" value="ECO:0007669"/>
    <property type="project" value="TreeGrafter"/>
</dbReference>
<keyword evidence="2" id="KW-0808">Transferase</keyword>
<evidence type="ECO:0000313" key="3">
    <source>
        <dbReference type="Proteomes" id="UP000539372"/>
    </source>
</evidence>
<protein>
    <submittedName>
        <fullName evidence="2">Glutathione S-transferase</fullName>
    </submittedName>
</protein>
<organism evidence="2 3">
    <name type="scientific">Pacificispira spongiicola</name>
    <dbReference type="NCBI Taxonomy" id="2729598"/>
    <lineage>
        <taxon>Bacteria</taxon>
        <taxon>Pseudomonadati</taxon>
        <taxon>Pseudomonadota</taxon>
        <taxon>Alphaproteobacteria</taxon>
        <taxon>Rhodospirillales</taxon>
        <taxon>Rhodospirillaceae</taxon>
        <taxon>Pacificispira</taxon>
    </lineage>
</organism>